<dbReference type="InterPro" id="IPR029057">
    <property type="entry name" value="PRTase-like"/>
</dbReference>
<dbReference type="EC" id="2.4.2.7" evidence="7 12"/>
<evidence type="ECO:0000256" key="3">
    <source>
        <dbReference type="ARBA" id="ARBA00004496"/>
    </source>
</evidence>
<evidence type="ECO:0000256" key="12">
    <source>
        <dbReference type="HAMAP-Rule" id="MF_00004"/>
    </source>
</evidence>
<dbReference type="UniPathway" id="UPA00588">
    <property type="reaction ID" value="UER00646"/>
</dbReference>
<comment type="pathway">
    <text evidence="4 12">Purine metabolism; AMP biosynthesis via salvage pathway; AMP from adenine: step 1/1.</text>
</comment>
<dbReference type="InterPro" id="IPR005764">
    <property type="entry name" value="Ade_phspho_trans"/>
</dbReference>
<evidence type="ECO:0000256" key="11">
    <source>
        <dbReference type="ARBA" id="ARBA00022726"/>
    </source>
</evidence>
<dbReference type="GO" id="GO:0016208">
    <property type="term" value="F:AMP binding"/>
    <property type="evidence" value="ECO:0007669"/>
    <property type="project" value="TreeGrafter"/>
</dbReference>
<accession>A0A1C3H610</accession>
<keyword evidence="9 12" id="KW-0328">Glycosyltransferase</keyword>
<comment type="subcellular location">
    <subcellularLocation>
        <location evidence="3 12">Cytoplasm</location>
    </subcellularLocation>
</comment>
<feature type="domain" description="Phosphoribosyltransferase" evidence="13">
    <location>
        <begin position="28"/>
        <end position="150"/>
    </location>
</feature>
<sequence length="172" mass="18651">MSWHSLIKDIPDYPKAGIIFKDITPLLADGPGFHAAIEEMAQFCEESGHQPDVLACPEARGFIFASALAQRLGIGFIPLRKPGKLPRKVSRITFDLEYGQDTLEVHKDDVKSGVRVMMVDDVLATGGTMAACIELLQSLGAQVIGAAFLMEIEGLHGRDKLGNIEVCSLVKC</sequence>
<evidence type="ECO:0000313" key="14">
    <source>
        <dbReference type="EMBL" id="SAM69309.1"/>
    </source>
</evidence>
<dbReference type="GO" id="GO:0006168">
    <property type="term" value="P:adenine salvage"/>
    <property type="evidence" value="ECO:0007669"/>
    <property type="project" value="InterPro"/>
</dbReference>
<dbReference type="NCBIfam" id="NF002636">
    <property type="entry name" value="PRK02304.1-5"/>
    <property type="match status" value="1"/>
</dbReference>
<evidence type="ECO:0000256" key="2">
    <source>
        <dbReference type="ARBA" id="ARBA00003968"/>
    </source>
</evidence>
<evidence type="ECO:0000259" key="13">
    <source>
        <dbReference type="Pfam" id="PF00156"/>
    </source>
</evidence>
<dbReference type="GO" id="GO:0005737">
    <property type="term" value="C:cytoplasm"/>
    <property type="evidence" value="ECO:0007669"/>
    <property type="project" value="UniProtKB-SubCell"/>
</dbReference>
<dbReference type="GO" id="GO:0006166">
    <property type="term" value="P:purine ribonucleoside salvage"/>
    <property type="evidence" value="ECO:0007669"/>
    <property type="project" value="UniProtKB-UniRule"/>
</dbReference>
<keyword evidence="11 12" id="KW-0660">Purine salvage</keyword>
<evidence type="ECO:0000313" key="15">
    <source>
        <dbReference type="Proteomes" id="UP000190837"/>
    </source>
</evidence>
<keyword evidence="8 12" id="KW-0963">Cytoplasm</keyword>
<dbReference type="NCBIfam" id="TIGR01090">
    <property type="entry name" value="apt"/>
    <property type="match status" value="1"/>
</dbReference>
<evidence type="ECO:0000256" key="1">
    <source>
        <dbReference type="ARBA" id="ARBA00000868"/>
    </source>
</evidence>
<dbReference type="CDD" id="cd06223">
    <property type="entry name" value="PRTases_typeI"/>
    <property type="match status" value="1"/>
</dbReference>
<evidence type="ECO:0000256" key="9">
    <source>
        <dbReference type="ARBA" id="ARBA00022676"/>
    </source>
</evidence>
<gene>
    <name evidence="12" type="primary">apt</name>
    <name evidence="14" type="ORF">CHUV0807_2045</name>
</gene>
<evidence type="ECO:0000256" key="10">
    <source>
        <dbReference type="ARBA" id="ARBA00022679"/>
    </source>
</evidence>
<comment type="function">
    <text evidence="2 12">Catalyzes a salvage reaction resulting in the formation of AMP, that is energically less costly than de novo synthesis.</text>
</comment>
<evidence type="ECO:0000256" key="4">
    <source>
        <dbReference type="ARBA" id="ARBA00004659"/>
    </source>
</evidence>
<dbReference type="AlphaFoldDB" id="A0A1C3H610"/>
<dbReference type="PANTHER" id="PTHR32315:SF3">
    <property type="entry name" value="ADENINE PHOSPHORIBOSYLTRANSFERASE"/>
    <property type="match status" value="1"/>
</dbReference>
<evidence type="ECO:0000256" key="7">
    <source>
        <dbReference type="ARBA" id="ARBA00011893"/>
    </source>
</evidence>
<dbReference type="FunFam" id="3.40.50.2020:FF:000004">
    <property type="entry name" value="Adenine phosphoribosyltransferase"/>
    <property type="match status" value="1"/>
</dbReference>
<evidence type="ECO:0000256" key="5">
    <source>
        <dbReference type="ARBA" id="ARBA00008391"/>
    </source>
</evidence>
<protein>
    <recommendedName>
        <fullName evidence="7 12">Adenine phosphoribosyltransferase</fullName>
        <shortName evidence="12">APRT</shortName>
        <ecNumber evidence="7 12">2.4.2.7</ecNumber>
    </recommendedName>
</protein>
<evidence type="ECO:0000256" key="6">
    <source>
        <dbReference type="ARBA" id="ARBA00011738"/>
    </source>
</evidence>
<name>A0A1C3H610_9GAMM</name>
<comment type="similarity">
    <text evidence="5 12">Belongs to the purine/pyrimidine phosphoribosyltransferase family.</text>
</comment>
<keyword evidence="10 12" id="KW-0808">Transferase</keyword>
<dbReference type="Gene3D" id="3.40.50.2020">
    <property type="match status" value="1"/>
</dbReference>
<dbReference type="GO" id="GO:0003999">
    <property type="term" value="F:adenine phosphoribosyltransferase activity"/>
    <property type="evidence" value="ECO:0007669"/>
    <property type="project" value="UniProtKB-UniRule"/>
</dbReference>
<comment type="catalytic activity">
    <reaction evidence="1 12">
        <text>AMP + diphosphate = 5-phospho-alpha-D-ribose 1-diphosphate + adenine</text>
        <dbReference type="Rhea" id="RHEA:16609"/>
        <dbReference type="ChEBI" id="CHEBI:16708"/>
        <dbReference type="ChEBI" id="CHEBI:33019"/>
        <dbReference type="ChEBI" id="CHEBI:58017"/>
        <dbReference type="ChEBI" id="CHEBI:456215"/>
        <dbReference type="EC" id="2.4.2.7"/>
    </reaction>
</comment>
<dbReference type="InterPro" id="IPR050054">
    <property type="entry name" value="UPRTase/APRTase"/>
</dbReference>
<dbReference type="HAMAP" id="MF_00004">
    <property type="entry name" value="Aden_phosphoribosyltr"/>
    <property type="match status" value="1"/>
</dbReference>
<dbReference type="InterPro" id="IPR000836">
    <property type="entry name" value="PRTase_dom"/>
</dbReference>
<organism evidence="14 15">
    <name type="scientific">Cardiobacterium hominis</name>
    <dbReference type="NCBI Taxonomy" id="2718"/>
    <lineage>
        <taxon>Bacteria</taxon>
        <taxon>Pseudomonadati</taxon>
        <taxon>Pseudomonadota</taxon>
        <taxon>Gammaproteobacteria</taxon>
        <taxon>Cardiobacteriales</taxon>
        <taxon>Cardiobacteriaceae</taxon>
        <taxon>Cardiobacterium</taxon>
    </lineage>
</organism>
<dbReference type="EMBL" id="FKLO01000067">
    <property type="protein sequence ID" value="SAM69309.1"/>
    <property type="molecule type" value="Genomic_DNA"/>
</dbReference>
<comment type="subunit">
    <text evidence="6 12">Homodimer.</text>
</comment>
<dbReference type="PANTHER" id="PTHR32315">
    <property type="entry name" value="ADENINE PHOSPHORIBOSYLTRANSFERASE"/>
    <property type="match status" value="1"/>
</dbReference>
<evidence type="ECO:0000256" key="8">
    <source>
        <dbReference type="ARBA" id="ARBA00022490"/>
    </source>
</evidence>
<dbReference type="Proteomes" id="UP000190837">
    <property type="component" value="Unassembled WGS sequence"/>
</dbReference>
<dbReference type="RefSeq" id="WP_079541682.1">
    <property type="nucleotide sequence ID" value="NZ_FKLO01000067.1"/>
</dbReference>
<reference evidence="15" key="1">
    <citation type="submission" date="2016-04" db="EMBL/GenBank/DDBJ databases">
        <authorList>
            <person name="Tagini F."/>
        </authorList>
    </citation>
    <scope>NUCLEOTIDE SEQUENCE [LARGE SCALE GENOMIC DNA]</scope>
    <source>
        <strain evidence="15">CHUV0807</strain>
    </source>
</reference>
<dbReference type="GO" id="GO:0002055">
    <property type="term" value="F:adenine binding"/>
    <property type="evidence" value="ECO:0007669"/>
    <property type="project" value="TreeGrafter"/>
</dbReference>
<dbReference type="Pfam" id="PF00156">
    <property type="entry name" value="Pribosyltran"/>
    <property type="match status" value="1"/>
</dbReference>
<dbReference type="GO" id="GO:0044209">
    <property type="term" value="P:AMP salvage"/>
    <property type="evidence" value="ECO:0007669"/>
    <property type="project" value="UniProtKB-UniRule"/>
</dbReference>
<dbReference type="SUPFAM" id="SSF53271">
    <property type="entry name" value="PRTase-like"/>
    <property type="match status" value="1"/>
</dbReference>
<proteinExistence type="inferred from homology"/>
<dbReference type="NCBIfam" id="NF002634">
    <property type="entry name" value="PRK02304.1-3"/>
    <property type="match status" value="1"/>
</dbReference>